<name>A0A927C5C0_9GAMM</name>
<dbReference type="Proteomes" id="UP000610558">
    <property type="component" value="Unassembled WGS sequence"/>
</dbReference>
<keyword evidence="1" id="KW-0233">DNA recombination</keyword>
<proteinExistence type="predicted"/>
<dbReference type="PANTHER" id="PTHR34605">
    <property type="entry name" value="PHAGE_INTEGRASE DOMAIN-CONTAINING PROTEIN"/>
    <property type="match status" value="1"/>
</dbReference>
<gene>
    <name evidence="3" type="ORF">IB286_14465</name>
</gene>
<reference evidence="3" key="1">
    <citation type="submission" date="2020-09" db="EMBL/GenBank/DDBJ databases">
        <authorList>
            <person name="Yoon J.-W."/>
        </authorList>
    </citation>
    <scope>NUCLEOTIDE SEQUENCE</scope>
    <source>
        <strain evidence="3">KMU-158</strain>
    </source>
</reference>
<keyword evidence="4" id="KW-1185">Reference proteome</keyword>
<dbReference type="InterPro" id="IPR002104">
    <property type="entry name" value="Integrase_catalytic"/>
</dbReference>
<dbReference type="Pfam" id="PF00589">
    <property type="entry name" value="Phage_integrase"/>
    <property type="match status" value="1"/>
</dbReference>
<dbReference type="SUPFAM" id="SSF56349">
    <property type="entry name" value="DNA breaking-rejoining enzymes"/>
    <property type="match status" value="1"/>
</dbReference>
<dbReference type="InterPro" id="IPR013762">
    <property type="entry name" value="Integrase-like_cat_sf"/>
</dbReference>
<dbReference type="AlphaFoldDB" id="A0A927C5C0"/>
<evidence type="ECO:0000259" key="2">
    <source>
        <dbReference type="PROSITE" id="PS51898"/>
    </source>
</evidence>
<dbReference type="PROSITE" id="PS51898">
    <property type="entry name" value="TYR_RECOMBINASE"/>
    <property type="match status" value="1"/>
</dbReference>
<protein>
    <submittedName>
        <fullName evidence="3">Tyrosine-type recombinase/integrase</fullName>
    </submittedName>
</protein>
<dbReference type="GO" id="GO:0003677">
    <property type="term" value="F:DNA binding"/>
    <property type="evidence" value="ECO:0007669"/>
    <property type="project" value="InterPro"/>
</dbReference>
<dbReference type="InterPro" id="IPR052925">
    <property type="entry name" value="Phage_Integrase-like_Recomb"/>
</dbReference>
<dbReference type="GO" id="GO:0006310">
    <property type="term" value="P:DNA recombination"/>
    <property type="evidence" value="ECO:0007669"/>
    <property type="project" value="UniProtKB-KW"/>
</dbReference>
<evidence type="ECO:0000256" key="1">
    <source>
        <dbReference type="ARBA" id="ARBA00023172"/>
    </source>
</evidence>
<dbReference type="GO" id="GO:0015074">
    <property type="term" value="P:DNA integration"/>
    <property type="evidence" value="ECO:0007669"/>
    <property type="project" value="InterPro"/>
</dbReference>
<organism evidence="3 4">
    <name type="scientific">Spongiibacter pelagi</name>
    <dbReference type="NCBI Taxonomy" id="2760804"/>
    <lineage>
        <taxon>Bacteria</taxon>
        <taxon>Pseudomonadati</taxon>
        <taxon>Pseudomonadota</taxon>
        <taxon>Gammaproteobacteria</taxon>
        <taxon>Cellvibrionales</taxon>
        <taxon>Spongiibacteraceae</taxon>
        <taxon>Spongiibacter</taxon>
    </lineage>
</organism>
<sequence>MAIRDKAFFLTGFWFAFRSDELVRLTFENIKFSMAEPKPGQAPKRRMELYLQTSKTDRESTGRSWQLEELPHLCPVNAMLDWQSARMVENGPVFVKIGRWGNLGDSAIHHNRVSEMMRVTLKKAGIEEGSFSSHSLRRGFANFAKSLDASTKDLMDWVQWSDERSANRYLDTSKSLPMKLLGERITQDKS</sequence>
<evidence type="ECO:0000313" key="4">
    <source>
        <dbReference type="Proteomes" id="UP000610558"/>
    </source>
</evidence>
<dbReference type="InterPro" id="IPR011010">
    <property type="entry name" value="DNA_brk_join_enz"/>
</dbReference>
<dbReference type="Gene3D" id="1.10.443.10">
    <property type="entry name" value="Intergrase catalytic core"/>
    <property type="match status" value="1"/>
</dbReference>
<dbReference type="EMBL" id="JACXLD010000015">
    <property type="protein sequence ID" value="MBD2860202.1"/>
    <property type="molecule type" value="Genomic_DNA"/>
</dbReference>
<evidence type="ECO:0000313" key="3">
    <source>
        <dbReference type="EMBL" id="MBD2860202.1"/>
    </source>
</evidence>
<dbReference type="PANTHER" id="PTHR34605:SF4">
    <property type="entry name" value="DNA ADENINE METHYLTRANSFERASE"/>
    <property type="match status" value="1"/>
</dbReference>
<comment type="caution">
    <text evidence="3">The sequence shown here is derived from an EMBL/GenBank/DDBJ whole genome shotgun (WGS) entry which is preliminary data.</text>
</comment>
<accession>A0A927C5C0</accession>
<feature type="domain" description="Tyr recombinase" evidence="2">
    <location>
        <begin position="1"/>
        <end position="182"/>
    </location>
</feature>